<evidence type="ECO:0000256" key="1">
    <source>
        <dbReference type="SAM" id="MobiDB-lite"/>
    </source>
</evidence>
<dbReference type="Proteomes" id="UP001054821">
    <property type="component" value="Chromosome 7"/>
</dbReference>
<name>A0AAD4V9F7_PRUDU</name>
<dbReference type="AlphaFoldDB" id="A0AAD4V9F7"/>
<proteinExistence type="predicted"/>
<protein>
    <submittedName>
        <fullName evidence="2">Uncharacterized protein</fullName>
    </submittedName>
</protein>
<accession>A0AAD4V9F7</accession>
<gene>
    <name evidence="2" type="ORF">L3X38_040638</name>
</gene>
<organism evidence="2 3">
    <name type="scientific">Prunus dulcis</name>
    <name type="common">Almond</name>
    <name type="synonym">Amygdalus dulcis</name>
    <dbReference type="NCBI Taxonomy" id="3755"/>
    <lineage>
        <taxon>Eukaryota</taxon>
        <taxon>Viridiplantae</taxon>
        <taxon>Streptophyta</taxon>
        <taxon>Embryophyta</taxon>
        <taxon>Tracheophyta</taxon>
        <taxon>Spermatophyta</taxon>
        <taxon>Magnoliopsida</taxon>
        <taxon>eudicotyledons</taxon>
        <taxon>Gunneridae</taxon>
        <taxon>Pentapetalae</taxon>
        <taxon>rosids</taxon>
        <taxon>fabids</taxon>
        <taxon>Rosales</taxon>
        <taxon>Rosaceae</taxon>
        <taxon>Amygdaloideae</taxon>
        <taxon>Amygdaleae</taxon>
        <taxon>Prunus</taxon>
    </lineage>
</organism>
<evidence type="ECO:0000313" key="2">
    <source>
        <dbReference type="EMBL" id="KAI5320930.1"/>
    </source>
</evidence>
<evidence type="ECO:0000313" key="3">
    <source>
        <dbReference type="Proteomes" id="UP001054821"/>
    </source>
</evidence>
<sequence>MEKKRIARSIELAKRQQQAQRTEPTSLELALFDEVEAEHSAAVPEPEIPIHYVLGSSTTASFADPELAKFEAMDLDAQLDRLEKLGATTSKAKSRAVDEAVKG</sequence>
<feature type="region of interest" description="Disordered" evidence="1">
    <location>
        <begin position="1"/>
        <end position="24"/>
    </location>
</feature>
<feature type="compositionally biased region" description="Polar residues" evidence="1">
    <location>
        <begin position="15"/>
        <end position="24"/>
    </location>
</feature>
<comment type="caution">
    <text evidence="2">The sequence shown here is derived from an EMBL/GenBank/DDBJ whole genome shotgun (WGS) entry which is preliminary data.</text>
</comment>
<reference evidence="2 3" key="1">
    <citation type="journal article" date="2022" name="G3 (Bethesda)">
        <title>Whole-genome sequence and methylome profiling of the almond [Prunus dulcis (Mill.) D.A. Webb] cultivar 'Nonpareil'.</title>
        <authorList>
            <person name="D'Amico-Willman K.M."/>
            <person name="Ouma W.Z."/>
            <person name="Meulia T."/>
            <person name="Sideli G.M."/>
            <person name="Gradziel T.M."/>
            <person name="Fresnedo-Ramirez J."/>
        </authorList>
    </citation>
    <scope>NUCLEOTIDE SEQUENCE [LARGE SCALE GENOMIC DNA]</scope>
    <source>
        <strain evidence="2">Clone GOH B32 T37-40</strain>
    </source>
</reference>
<dbReference type="EMBL" id="JAJFAZ020000007">
    <property type="protein sequence ID" value="KAI5320930.1"/>
    <property type="molecule type" value="Genomic_DNA"/>
</dbReference>
<keyword evidence="3" id="KW-1185">Reference proteome</keyword>